<evidence type="ECO:0000259" key="3">
    <source>
        <dbReference type="Pfam" id="PF02769"/>
    </source>
</evidence>
<dbReference type="PANTHER" id="PTHR30303">
    <property type="entry name" value="HYDROGENASE ISOENZYMES FORMATION PROTEIN HYPE"/>
    <property type="match status" value="1"/>
</dbReference>
<feature type="domain" description="PurM-like C-terminal" evidence="3">
    <location>
        <begin position="164"/>
        <end position="316"/>
    </location>
</feature>
<dbReference type="PANTHER" id="PTHR30303:SF0">
    <property type="entry name" value="CARBAMOYL DEHYDRATASE HYPE"/>
    <property type="match status" value="1"/>
</dbReference>
<dbReference type="CDD" id="cd02197">
    <property type="entry name" value="HypE"/>
    <property type="match status" value="1"/>
</dbReference>
<dbReference type="InterPro" id="IPR010918">
    <property type="entry name" value="PurM-like_C_dom"/>
</dbReference>
<dbReference type="GO" id="GO:0051604">
    <property type="term" value="P:protein maturation"/>
    <property type="evidence" value="ECO:0007669"/>
    <property type="project" value="TreeGrafter"/>
</dbReference>
<dbReference type="Pfam" id="PF00586">
    <property type="entry name" value="AIRS"/>
    <property type="match status" value="1"/>
</dbReference>
<dbReference type="SUPFAM" id="SSF56042">
    <property type="entry name" value="PurM C-terminal domain-like"/>
    <property type="match status" value="1"/>
</dbReference>
<dbReference type="EMBL" id="DRND01000418">
    <property type="protein sequence ID" value="HFC47279.1"/>
    <property type="molecule type" value="Genomic_DNA"/>
</dbReference>
<accession>A0A7V2WT42</accession>
<dbReference type="InterPro" id="IPR036676">
    <property type="entry name" value="PurM-like_C_sf"/>
</dbReference>
<evidence type="ECO:0000256" key="1">
    <source>
        <dbReference type="ARBA" id="ARBA00006243"/>
    </source>
</evidence>
<reference evidence="4" key="1">
    <citation type="journal article" date="2020" name="mSystems">
        <title>Genome- and Community-Level Interaction Insights into Carbon Utilization and Element Cycling Functions of Hydrothermarchaeota in Hydrothermal Sediment.</title>
        <authorList>
            <person name="Zhou Z."/>
            <person name="Liu Y."/>
            <person name="Xu W."/>
            <person name="Pan J."/>
            <person name="Luo Z.H."/>
            <person name="Li M."/>
        </authorList>
    </citation>
    <scope>NUCLEOTIDE SEQUENCE [LARGE SCALE GENOMIC DNA]</scope>
    <source>
        <strain evidence="4">HyVt-503</strain>
    </source>
</reference>
<comment type="caution">
    <text evidence="4">The sequence shown here is derived from an EMBL/GenBank/DDBJ whole genome shotgun (WGS) entry which is preliminary data.</text>
</comment>
<dbReference type="Gene3D" id="3.90.650.10">
    <property type="entry name" value="PurM-like C-terminal domain"/>
    <property type="match status" value="1"/>
</dbReference>
<dbReference type="InterPro" id="IPR036921">
    <property type="entry name" value="PurM-like_N_sf"/>
</dbReference>
<dbReference type="AlphaFoldDB" id="A0A7V2WT42"/>
<evidence type="ECO:0000259" key="2">
    <source>
        <dbReference type="Pfam" id="PF00586"/>
    </source>
</evidence>
<dbReference type="PIRSF" id="PIRSF005644">
    <property type="entry name" value="Hdrgns_mtr_HypE"/>
    <property type="match status" value="1"/>
</dbReference>
<sequence length="338" mass="36031">MKRDEIITLDHGSGGLKTKELIEGLFLEMLSNPLLDTLEDSAVFNVNGGRIAFTTDSYVVDPIVFPGGDIGALSVHGTINDLAMKGAWPLALSLGLILEEGLEMKVLERVLDSVARASKEAGVMVATGDTKVVPKGKGDKIFINTTGLGAIPGGIDIGVHRVLPGDVIISSGTIGDHGITILTQREGLKFAGDLKSDSQPLHRLVKGLIEGLGEEIHCLRDPTRGGVATVLVEVAERAGVPMEIFEERLPIREEVRATAELLGLDPLYLANEGKLLCWVPERHSDKALEVMRSYEEGKDAAVIGRVAQGDQGRVVLNTIIGGKRAIFALSGTPLPRIC</sequence>
<name>A0A7V2WT42_9BACT</name>
<evidence type="ECO:0000313" key="4">
    <source>
        <dbReference type="EMBL" id="HFC47279.1"/>
    </source>
</evidence>
<dbReference type="InterPro" id="IPR016188">
    <property type="entry name" value="PurM-like_N"/>
</dbReference>
<dbReference type="SUPFAM" id="SSF55326">
    <property type="entry name" value="PurM N-terminal domain-like"/>
    <property type="match status" value="1"/>
</dbReference>
<dbReference type="Gene3D" id="3.30.1330.10">
    <property type="entry name" value="PurM-like, N-terminal domain"/>
    <property type="match status" value="1"/>
</dbReference>
<dbReference type="InterPro" id="IPR011854">
    <property type="entry name" value="HypE"/>
</dbReference>
<dbReference type="Proteomes" id="UP000885797">
    <property type="component" value="Unassembled WGS sequence"/>
</dbReference>
<gene>
    <name evidence="4" type="primary">hypE</name>
    <name evidence="4" type="ORF">ENJ63_05280</name>
</gene>
<protein>
    <submittedName>
        <fullName evidence="4">Hydrogenase expression/formation protein HypE</fullName>
    </submittedName>
</protein>
<dbReference type="Pfam" id="PF02769">
    <property type="entry name" value="AIRS_C"/>
    <property type="match status" value="1"/>
</dbReference>
<dbReference type="NCBIfam" id="TIGR02124">
    <property type="entry name" value="hypE"/>
    <property type="match status" value="1"/>
</dbReference>
<organism evidence="4">
    <name type="scientific">Dissulfuribacter thermophilus</name>
    <dbReference type="NCBI Taxonomy" id="1156395"/>
    <lineage>
        <taxon>Bacteria</taxon>
        <taxon>Pseudomonadati</taxon>
        <taxon>Thermodesulfobacteriota</taxon>
        <taxon>Dissulfuribacteria</taxon>
        <taxon>Dissulfuribacterales</taxon>
        <taxon>Dissulfuribacteraceae</taxon>
        <taxon>Dissulfuribacter</taxon>
    </lineage>
</organism>
<feature type="domain" description="PurM-like N-terminal" evidence="2">
    <location>
        <begin position="39"/>
        <end position="150"/>
    </location>
</feature>
<comment type="similarity">
    <text evidence="1">Belongs to the HypE family.</text>
</comment>
<proteinExistence type="inferred from homology"/>